<feature type="chain" id="PRO_5027086632" evidence="1">
    <location>
        <begin position="35"/>
        <end position="115"/>
    </location>
</feature>
<dbReference type="Proteomes" id="UP000477285">
    <property type="component" value="Unassembled WGS sequence"/>
</dbReference>
<dbReference type="AlphaFoldDB" id="A0A6L8TA07"/>
<keyword evidence="1" id="KW-0732">Signal</keyword>
<evidence type="ECO:0000313" key="3">
    <source>
        <dbReference type="Proteomes" id="UP000477285"/>
    </source>
</evidence>
<protein>
    <submittedName>
        <fullName evidence="2">Uncharacterized protein</fullName>
    </submittedName>
</protein>
<dbReference type="SUPFAM" id="SSF89260">
    <property type="entry name" value="Collagen-binding domain"/>
    <property type="match status" value="1"/>
</dbReference>
<evidence type="ECO:0000256" key="1">
    <source>
        <dbReference type="SAM" id="SignalP"/>
    </source>
</evidence>
<accession>A0A6L8TA07</accession>
<proteinExistence type="predicted"/>
<sequence>MIRKSFTKLKRIIFSGLVMSLCTFVFNPTTPANAAMVQESEPNDDWTTADNLSLNTWVKGTMRRKADDRYYRDKDYYKFTISQTGETSIEVNFPPLISANRNQWGPLGASFMHSR</sequence>
<dbReference type="RefSeq" id="WP_161234543.1">
    <property type="nucleotide sequence ID" value="NZ_JBDMHZ010000081.1"/>
</dbReference>
<organism evidence="2 3">
    <name type="scientific">Blautia wexlerae</name>
    <dbReference type="NCBI Taxonomy" id="418240"/>
    <lineage>
        <taxon>Bacteria</taxon>
        <taxon>Bacillati</taxon>
        <taxon>Bacillota</taxon>
        <taxon>Clostridia</taxon>
        <taxon>Lachnospirales</taxon>
        <taxon>Lachnospiraceae</taxon>
        <taxon>Blautia</taxon>
    </lineage>
</organism>
<feature type="non-terminal residue" evidence="2">
    <location>
        <position position="115"/>
    </location>
</feature>
<comment type="caution">
    <text evidence="2">The sequence shown here is derived from an EMBL/GenBank/DDBJ whole genome shotgun (WGS) entry which is preliminary data.</text>
</comment>
<dbReference type="EMBL" id="WWVQ01000159">
    <property type="protein sequence ID" value="MZL35708.1"/>
    <property type="molecule type" value="Genomic_DNA"/>
</dbReference>
<reference evidence="2 3" key="1">
    <citation type="journal article" date="2019" name="Nat. Med.">
        <title>A library of human gut bacterial isolates paired with longitudinal multiomics data enables mechanistic microbiome research.</title>
        <authorList>
            <person name="Poyet M."/>
            <person name="Groussin M."/>
            <person name="Gibbons S.M."/>
            <person name="Avila-Pacheco J."/>
            <person name="Jiang X."/>
            <person name="Kearney S.M."/>
            <person name="Perrotta A.R."/>
            <person name="Berdy B."/>
            <person name="Zhao S."/>
            <person name="Lieberman T.D."/>
            <person name="Swanson P.K."/>
            <person name="Smith M."/>
            <person name="Roesemann S."/>
            <person name="Alexander J.E."/>
            <person name="Rich S.A."/>
            <person name="Livny J."/>
            <person name="Vlamakis H."/>
            <person name="Clish C."/>
            <person name="Bullock K."/>
            <person name="Deik A."/>
            <person name="Scott J."/>
            <person name="Pierce K.A."/>
            <person name="Xavier R.J."/>
            <person name="Alm E.J."/>
        </authorList>
    </citation>
    <scope>NUCLEOTIDE SEQUENCE [LARGE SCALE GENOMIC DNA]</scope>
    <source>
        <strain evidence="2 3">BIOML-A1</strain>
    </source>
</reference>
<feature type="signal peptide" evidence="1">
    <location>
        <begin position="1"/>
        <end position="34"/>
    </location>
</feature>
<name>A0A6L8TA07_9FIRM</name>
<dbReference type="Gene3D" id="2.60.120.380">
    <property type="match status" value="1"/>
</dbReference>
<evidence type="ECO:0000313" key="2">
    <source>
        <dbReference type="EMBL" id="MZL35708.1"/>
    </source>
</evidence>
<gene>
    <name evidence="2" type="ORF">GT728_21790</name>
</gene>